<keyword evidence="2" id="KW-0614">Plasmid</keyword>
<feature type="coiled-coil region" evidence="1">
    <location>
        <begin position="127"/>
        <end position="154"/>
    </location>
</feature>
<dbReference type="EMBL" id="CP036547">
    <property type="protein sequence ID" value="QCQ47708.1"/>
    <property type="molecule type" value="Genomic_DNA"/>
</dbReference>
<gene>
    <name evidence="2" type="ORF">EC80_023210</name>
</gene>
<keyword evidence="1" id="KW-0175">Coiled coil</keyword>
<protein>
    <submittedName>
        <fullName evidence="2">Uncharacterized protein</fullName>
    </submittedName>
</protein>
<organism evidence="2 3">
    <name type="scientific">Bacteroides fragilis</name>
    <dbReference type="NCBI Taxonomy" id="817"/>
    <lineage>
        <taxon>Bacteria</taxon>
        <taxon>Pseudomonadati</taxon>
        <taxon>Bacteroidota</taxon>
        <taxon>Bacteroidia</taxon>
        <taxon>Bacteroidales</taxon>
        <taxon>Bacteroidaceae</taxon>
        <taxon>Bacteroides</taxon>
    </lineage>
</organism>
<proteinExistence type="predicted"/>
<name>A0AAE6K893_BACFG</name>
<evidence type="ECO:0000313" key="2">
    <source>
        <dbReference type="EMBL" id="QCQ47708.1"/>
    </source>
</evidence>
<dbReference type="InterPro" id="IPR048012">
    <property type="entry name" value="BfmA-like_N"/>
</dbReference>
<accession>A0AAE6K893</accession>
<geneLocation type="plasmid" evidence="2 3">
    <name>pBFS01_1</name>
</geneLocation>
<reference evidence="2 3" key="1">
    <citation type="submission" date="2019-03" db="EMBL/GenBank/DDBJ databases">
        <title>Complete genome assembly of MDR B. fragilis.</title>
        <authorList>
            <person name="Sydenham T.V."/>
            <person name="Hasman H."/>
            <person name="Justesen U.S."/>
        </authorList>
    </citation>
    <scope>NUCLEOTIDE SEQUENCE [LARGE SCALE GENOMIC DNA]</scope>
    <source>
        <strain evidence="2 3">DCMSKEJBY0001B</strain>
        <plasmid evidence="2 3">pBFS01_1</plasmid>
    </source>
</reference>
<dbReference type="NCBIfam" id="NF041200">
    <property type="entry name" value="mob_BfmA_Nterm"/>
    <property type="match status" value="1"/>
</dbReference>
<dbReference type="RefSeq" id="WP_032535492.1">
    <property type="nucleotide sequence ID" value="NZ_CP036540.1"/>
</dbReference>
<dbReference type="AlphaFoldDB" id="A0AAE6K893"/>
<evidence type="ECO:0000313" key="3">
    <source>
        <dbReference type="Proteomes" id="UP000036847"/>
    </source>
</evidence>
<sequence length="203" mass="23598">MAIQYKNLKVASEIKIRMDFQKKNQTYSEYLDNVLSYFEMTGVDPKYGQLPPVVTITKAMNEAFQASYKRTEDVIKILRNIETNKIDPMLHALDGVAKGGGTRQEIAEKEEEDGPSEMEIYRLVQINEQQETLIRQKTEEINRLKEAIANLEKVNSTIVPELIDLVEELLSDKILEKDSNQNYILTKEHRTQLFEKIRRKAYV</sequence>
<dbReference type="Proteomes" id="UP000036847">
    <property type="component" value="Plasmid pBFS01_1"/>
</dbReference>
<evidence type="ECO:0000256" key="1">
    <source>
        <dbReference type="SAM" id="Coils"/>
    </source>
</evidence>